<dbReference type="Gene3D" id="3.40.605.10">
    <property type="entry name" value="Aldehyde Dehydrogenase, Chain A, domain 1"/>
    <property type="match status" value="1"/>
</dbReference>
<accession>A0A1B1KEF7</accession>
<gene>
    <name evidence="5" type="ORF">R1CP_31815</name>
</gene>
<dbReference type="EMBL" id="CP009111">
    <property type="protein sequence ID" value="ANS30987.1"/>
    <property type="molecule type" value="Genomic_DNA"/>
</dbReference>
<evidence type="ECO:0000313" key="6">
    <source>
        <dbReference type="Proteomes" id="UP000186108"/>
    </source>
</evidence>
<dbReference type="InterPro" id="IPR010061">
    <property type="entry name" value="MeMal-semiAld_DH"/>
</dbReference>
<dbReference type="Pfam" id="PF00171">
    <property type="entry name" value="Aldedh"/>
    <property type="match status" value="1"/>
</dbReference>
<evidence type="ECO:0000259" key="4">
    <source>
        <dbReference type="Pfam" id="PF00171"/>
    </source>
</evidence>
<keyword evidence="3" id="KW-0520">NAD</keyword>
<dbReference type="PANTHER" id="PTHR43866">
    <property type="entry name" value="MALONATE-SEMIALDEHYDE DEHYDROGENASE"/>
    <property type="match status" value="1"/>
</dbReference>
<keyword evidence="2" id="KW-0560">Oxidoreductase</keyword>
<proteinExistence type="predicted"/>
<evidence type="ECO:0000256" key="3">
    <source>
        <dbReference type="ARBA" id="ARBA00023027"/>
    </source>
</evidence>
<dbReference type="InterPro" id="IPR016163">
    <property type="entry name" value="Ald_DH_C"/>
</dbReference>
<dbReference type="InterPro" id="IPR016160">
    <property type="entry name" value="Ald_DH_CS_CYS"/>
</dbReference>
<protein>
    <recommendedName>
        <fullName evidence="1">methylmalonate-semialdehyde dehydrogenase (CoA acylating)</fullName>
        <ecNumber evidence="1">1.2.1.27</ecNumber>
    </recommendedName>
</protein>
<dbReference type="FunFam" id="3.40.309.10:FF:000002">
    <property type="entry name" value="Methylmalonate-semialdehyde dehydrogenase (Acylating)"/>
    <property type="match status" value="1"/>
</dbReference>
<dbReference type="SUPFAM" id="SSF53720">
    <property type="entry name" value="ALDH-like"/>
    <property type="match status" value="1"/>
</dbReference>
<evidence type="ECO:0000256" key="2">
    <source>
        <dbReference type="ARBA" id="ARBA00023002"/>
    </source>
</evidence>
<name>A0A1B1KEF7_RHOOP</name>
<dbReference type="Gene3D" id="3.40.309.10">
    <property type="entry name" value="Aldehyde Dehydrogenase, Chain A, domain 2"/>
    <property type="match status" value="1"/>
</dbReference>
<dbReference type="PATRIC" id="fig|37919.13.peg.6650"/>
<dbReference type="GO" id="GO:0006574">
    <property type="term" value="P:L-valine catabolic process"/>
    <property type="evidence" value="ECO:0007669"/>
    <property type="project" value="TreeGrafter"/>
</dbReference>
<dbReference type="AlphaFoldDB" id="A0A1B1KEF7"/>
<dbReference type="GO" id="GO:0006210">
    <property type="term" value="P:thymine catabolic process"/>
    <property type="evidence" value="ECO:0007669"/>
    <property type="project" value="TreeGrafter"/>
</dbReference>
<dbReference type="InterPro" id="IPR016161">
    <property type="entry name" value="Ald_DH/histidinol_DH"/>
</dbReference>
<dbReference type="InterPro" id="IPR016162">
    <property type="entry name" value="Ald_DH_N"/>
</dbReference>
<dbReference type="PROSITE" id="PS00070">
    <property type="entry name" value="ALDEHYDE_DEHYDR_CYS"/>
    <property type="match status" value="1"/>
</dbReference>
<dbReference type="GO" id="GO:0004491">
    <property type="term" value="F:methylmalonate-semialdehyde dehydrogenase (acylating, NAD) activity"/>
    <property type="evidence" value="ECO:0007669"/>
    <property type="project" value="UniProtKB-EC"/>
</dbReference>
<reference evidence="5 6" key="1">
    <citation type="submission" date="2014-07" db="EMBL/GenBank/DDBJ databases">
        <authorList>
            <person name="Zhang J.E."/>
            <person name="Yang H."/>
            <person name="Guo J."/>
            <person name="Deng Z."/>
            <person name="Luo H."/>
            <person name="Luo M."/>
            <person name="Zhao B."/>
        </authorList>
    </citation>
    <scope>NUCLEOTIDE SEQUENCE [LARGE SCALE GENOMIC DNA]</scope>
    <source>
        <strain evidence="5 6">1CP</strain>
    </source>
</reference>
<dbReference type="InterPro" id="IPR015590">
    <property type="entry name" value="Aldehyde_DH_dom"/>
</dbReference>
<dbReference type="Proteomes" id="UP000186108">
    <property type="component" value="Chromosome"/>
</dbReference>
<feature type="domain" description="Aldehyde dehydrogenase" evidence="4">
    <location>
        <begin position="18"/>
        <end position="484"/>
    </location>
</feature>
<sequence length="488" mass="50746">MTMTDVDLTATCLIGGRWVLGSGVDAIEVFNPATGRVITELVPASIEDAEAAVVAASRAFADWGSRPLSERVRFLYRMKVILEDNVESLARVITIDQGKTLDEARGEVGRAVDFLETAIAAPMLYHSDAVNVTTGVDARRVREPLGVCVAVTPSNFPVMNTVQFSAWALVTGNALIIKASEQDPLASTAVIRLLQRAGLPDGVLNLVHGRADVVKHLIAHPSVVAVSCITSSPTARAIYAAAAVAGKRVQANGGAKNPIVVAADADLDRAAAGIVSSSYGMAGQRCLAGSRVVVVGDVYGDLMDRVVALADQLVVGDGMAEGVTMGPVVSAESKERILAALGEAEDLGATFVLDGRNVKPVGGVGSENGYFIGPTIVADLDPRHGVEGRELFGPVINVHRVDTLAEAIALSNDTEFGNAAAVFTSSGAVAAEFERGIRAGNVGVNAFPAPPANVTMGGYGASFYGDLHVCGAAPLDFFTDQKLVVTRW</sequence>
<evidence type="ECO:0000313" key="5">
    <source>
        <dbReference type="EMBL" id="ANS30987.1"/>
    </source>
</evidence>
<evidence type="ECO:0000256" key="1">
    <source>
        <dbReference type="ARBA" id="ARBA00013048"/>
    </source>
</evidence>
<dbReference type="EC" id="1.2.1.27" evidence="1"/>
<dbReference type="PANTHER" id="PTHR43866:SF4">
    <property type="entry name" value="MALONATE-SEMIALDEHYDE DEHYDROGENASE"/>
    <property type="match status" value="1"/>
</dbReference>
<organism evidence="5 6">
    <name type="scientific">Rhodococcus opacus</name>
    <name type="common">Nocardia opaca</name>
    <dbReference type="NCBI Taxonomy" id="37919"/>
    <lineage>
        <taxon>Bacteria</taxon>
        <taxon>Bacillati</taxon>
        <taxon>Actinomycetota</taxon>
        <taxon>Actinomycetes</taxon>
        <taxon>Mycobacteriales</taxon>
        <taxon>Nocardiaceae</taxon>
        <taxon>Rhodococcus</taxon>
    </lineage>
</organism>